<dbReference type="Proteomes" id="UP001595279">
    <property type="component" value="Unassembled WGS sequence"/>
</dbReference>
<accession>A0ABV7CZA1</accession>
<dbReference type="InterPro" id="IPR021596">
    <property type="entry name" value="DUF3219"/>
</dbReference>
<dbReference type="SUPFAM" id="SSF159173">
    <property type="entry name" value="YkvR-like"/>
    <property type="match status" value="1"/>
</dbReference>
<dbReference type="RefSeq" id="WP_390274683.1">
    <property type="nucleotide sequence ID" value="NZ_JBHRSA010000057.1"/>
</dbReference>
<dbReference type="Pfam" id="PF11514">
    <property type="entry name" value="DUF3219"/>
    <property type="match status" value="1"/>
</dbReference>
<reference evidence="2" key="1">
    <citation type="journal article" date="2019" name="Int. J. Syst. Evol. Microbiol.">
        <title>The Global Catalogue of Microorganisms (GCM) 10K type strain sequencing project: providing services to taxonomists for standard genome sequencing and annotation.</title>
        <authorList>
            <consortium name="The Broad Institute Genomics Platform"/>
            <consortium name="The Broad Institute Genome Sequencing Center for Infectious Disease"/>
            <person name="Wu L."/>
            <person name="Ma J."/>
        </authorList>
    </citation>
    <scope>NUCLEOTIDE SEQUENCE [LARGE SCALE GENOMIC DNA]</scope>
    <source>
        <strain evidence="2">KCTC 13128</strain>
    </source>
</reference>
<name>A0ABV7CZA1_9BACI</name>
<protein>
    <submittedName>
        <fullName evidence="1">DUF3219 family protein</fullName>
    </submittedName>
</protein>
<evidence type="ECO:0000313" key="1">
    <source>
        <dbReference type="EMBL" id="MFC3041712.1"/>
    </source>
</evidence>
<dbReference type="Gene3D" id="2.40.30.80">
    <property type="entry name" value="YkvR-like"/>
    <property type="match status" value="1"/>
</dbReference>
<keyword evidence="2" id="KW-1185">Reference proteome</keyword>
<comment type="caution">
    <text evidence="1">The sequence shown here is derived from an EMBL/GenBank/DDBJ whole genome shotgun (WGS) entry which is preliminary data.</text>
</comment>
<organism evidence="1 2">
    <name type="scientific">Virgibacillus xinjiangensis</name>
    <dbReference type="NCBI Taxonomy" id="393090"/>
    <lineage>
        <taxon>Bacteria</taxon>
        <taxon>Bacillati</taxon>
        <taxon>Bacillota</taxon>
        <taxon>Bacilli</taxon>
        <taxon>Bacillales</taxon>
        <taxon>Bacillaceae</taxon>
        <taxon>Virgibacillus</taxon>
    </lineage>
</organism>
<proteinExistence type="predicted"/>
<dbReference type="InterPro" id="IPR023105">
    <property type="entry name" value="YkvR-like_sf"/>
</dbReference>
<sequence>MAQEVLINDRLFHAENFYQETITKNGQPLRTIGFEFEVTSRDYHDVTVLLYENDFHVRVPANDLDFGAVIHKYSTSVTNLYEENKVGIFKLELIQKAI</sequence>
<evidence type="ECO:0000313" key="2">
    <source>
        <dbReference type="Proteomes" id="UP001595279"/>
    </source>
</evidence>
<dbReference type="EMBL" id="JBHRSA010000057">
    <property type="protein sequence ID" value="MFC3041712.1"/>
    <property type="molecule type" value="Genomic_DNA"/>
</dbReference>
<gene>
    <name evidence="1" type="ORF">ACFOGI_15825</name>
</gene>